<keyword evidence="2" id="KW-1185">Reference proteome</keyword>
<accession>A0A6H5IPK7</accession>
<evidence type="ECO:0000313" key="2">
    <source>
        <dbReference type="Proteomes" id="UP000479190"/>
    </source>
</evidence>
<dbReference type="Proteomes" id="UP000479190">
    <property type="component" value="Unassembled WGS sequence"/>
</dbReference>
<dbReference type="EMBL" id="CADCXV010000944">
    <property type="protein sequence ID" value="CAB0039187.1"/>
    <property type="molecule type" value="Genomic_DNA"/>
</dbReference>
<proteinExistence type="predicted"/>
<gene>
    <name evidence="1" type="ORF">TBRA_LOCUS10942</name>
</gene>
<protein>
    <recommendedName>
        <fullName evidence="3">Reverse transcriptase domain-containing protein</fullName>
    </recommendedName>
</protein>
<evidence type="ECO:0000313" key="1">
    <source>
        <dbReference type="EMBL" id="CAB0039187.1"/>
    </source>
</evidence>
<reference evidence="1 2" key="1">
    <citation type="submission" date="2020-02" db="EMBL/GenBank/DDBJ databases">
        <authorList>
            <person name="Ferguson B K."/>
        </authorList>
    </citation>
    <scope>NUCLEOTIDE SEQUENCE [LARGE SCALE GENOMIC DNA]</scope>
</reference>
<dbReference type="AlphaFoldDB" id="A0A6H5IPK7"/>
<name>A0A6H5IPK7_9HYME</name>
<organism evidence="1 2">
    <name type="scientific">Trichogramma brassicae</name>
    <dbReference type="NCBI Taxonomy" id="86971"/>
    <lineage>
        <taxon>Eukaryota</taxon>
        <taxon>Metazoa</taxon>
        <taxon>Ecdysozoa</taxon>
        <taxon>Arthropoda</taxon>
        <taxon>Hexapoda</taxon>
        <taxon>Insecta</taxon>
        <taxon>Pterygota</taxon>
        <taxon>Neoptera</taxon>
        <taxon>Endopterygota</taxon>
        <taxon>Hymenoptera</taxon>
        <taxon>Apocrita</taxon>
        <taxon>Proctotrupomorpha</taxon>
        <taxon>Chalcidoidea</taxon>
        <taxon>Trichogrammatidae</taxon>
        <taxon>Trichogramma</taxon>
    </lineage>
</organism>
<evidence type="ECO:0008006" key="3">
    <source>
        <dbReference type="Google" id="ProtNLM"/>
    </source>
</evidence>
<sequence length="503" mass="56570">MSARQKQFIGAPASVRYAASAAFPTRRCMFSLTPHHWSSSLTNARGSTSVVARMPEVGPLVMSAPRRWRSGKPSGLPQRKVGGTHRLIPSIAAWIERRHGEVNYHLTRNSCLATAALGPTYVVQKRHKQLVSDLPSYSGGCRTCHLPLPPIHVGKRRALPPSKRAIRARDNYDIAITVVAKHLDLVEFYSNETIRLVRAALTELGLQTADQKTEVLLVTSRKVTETITVRAGGHYITSAPCIRYLGVHIDARLRFEEHLRIVSDKANRVAGALLGLMPNIGGPRSSRRRLYANVVDSILLYGAPAWSEAAKKQSYTRRAASIHRRACLRVICGFCSISHEATYVLASIPPLTLLIDERSRLYSRRLESVGSEERAKTIEEWQAQWTRSRKGRWTHRLIPNITPWIERRHGEVDYHLTQLLTGHGCFRSYLCWSKNDTSDLCPVCPAAVEDVEHVAFRCPRFTEEREVLHRLFGGPLEPEMLVGFMLETESNWLAVSTFAHTRS</sequence>
<dbReference type="OrthoDB" id="7700848at2759"/>